<protein>
    <submittedName>
        <fullName evidence="1">LGFP repeat</fullName>
    </submittedName>
</protein>
<proteinExistence type="predicted"/>
<name>A0A379MXD2_9PROT</name>
<organism evidence="1 2">
    <name type="scientific">Roseomonas mucosa</name>
    <dbReference type="NCBI Taxonomy" id="207340"/>
    <lineage>
        <taxon>Bacteria</taxon>
        <taxon>Pseudomonadati</taxon>
        <taxon>Pseudomonadota</taxon>
        <taxon>Alphaproteobacteria</taxon>
        <taxon>Acetobacterales</taxon>
        <taxon>Roseomonadaceae</taxon>
        <taxon>Roseomonas</taxon>
    </lineage>
</organism>
<evidence type="ECO:0000313" key="2">
    <source>
        <dbReference type="Proteomes" id="UP000254919"/>
    </source>
</evidence>
<dbReference type="EMBL" id="UGVN01000001">
    <property type="protein sequence ID" value="SUE38823.1"/>
    <property type="molecule type" value="Genomic_DNA"/>
</dbReference>
<gene>
    <name evidence="1" type="ORF">NCTC13291_00899</name>
</gene>
<dbReference type="Pfam" id="PF08310">
    <property type="entry name" value="LGFP"/>
    <property type="match status" value="3"/>
</dbReference>
<reference evidence="1 2" key="1">
    <citation type="submission" date="2018-06" db="EMBL/GenBank/DDBJ databases">
        <authorList>
            <consortium name="Pathogen Informatics"/>
            <person name="Doyle S."/>
        </authorList>
    </citation>
    <scope>NUCLEOTIDE SEQUENCE [LARGE SCALE GENOMIC DNA]</scope>
    <source>
        <strain evidence="1 2">NCTC13291</strain>
    </source>
</reference>
<evidence type="ECO:0000313" key="1">
    <source>
        <dbReference type="EMBL" id="SUE38823.1"/>
    </source>
</evidence>
<sequence length="292" mass="31253">MIVSDTVFSTDSVPGRSVMPTKVGNLVVFGAIEAKWLSLGGLGGALGAPVNNETPTFDGVGRYQDFQAGRTISWHPDTGAHLVYGSIGARWREIGRERFGYPINDESGCPDGVGRFNHFRAEQLQGKPEASIYWSPASGAHEVYGAIRDKWARLGWERGSSRYPLEAEHDEPGVGRLQRFQGGYFTWTPAGGAQQHNGAYAPPPRITLRAISDGGRFIEVQGDNFTGRQSAKVAYDLFAGGGPTTHQTGEHTVAVNEVGHIADRIRVNLSGLSGAQVQATDLSSGRAASASL</sequence>
<dbReference type="Proteomes" id="UP000254919">
    <property type="component" value="Unassembled WGS sequence"/>
</dbReference>
<dbReference type="AlphaFoldDB" id="A0A379MXD2"/>
<accession>A0A379MXD2</accession>
<dbReference type="InterPro" id="IPR013207">
    <property type="entry name" value="LGFP"/>
</dbReference>